<evidence type="ECO:0000313" key="2">
    <source>
        <dbReference type="Proteomes" id="UP000288805"/>
    </source>
</evidence>
<comment type="caution">
    <text evidence="1">The sequence shown here is derived from an EMBL/GenBank/DDBJ whole genome shotgun (WGS) entry which is preliminary data.</text>
</comment>
<evidence type="ECO:0000313" key="1">
    <source>
        <dbReference type="EMBL" id="RVW98506.1"/>
    </source>
</evidence>
<protein>
    <submittedName>
        <fullName evidence="1">Uncharacterized protein</fullName>
    </submittedName>
</protein>
<dbReference type="AlphaFoldDB" id="A0A438IP85"/>
<proteinExistence type="predicted"/>
<dbReference type="EMBL" id="QGNW01000093">
    <property type="protein sequence ID" value="RVW98506.1"/>
    <property type="molecule type" value="Genomic_DNA"/>
</dbReference>
<reference evidence="1 2" key="1">
    <citation type="journal article" date="2018" name="PLoS Genet.">
        <title>Population sequencing reveals clonal diversity and ancestral inbreeding in the grapevine cultivar Chardonnay.</title>
        <authorList>
            <person name="Roach M.J."/>
            <person name="Johnson D.L."/>
            <person name="Bohlmann J."/>
            <person name="van Vuuren H.J."/>
            <person name="Jones S.J."/>
            <person name="Pretorius I.S."/>
            <person name="Schmidt S.A."/>
            <person name="Borneman A.R."/>
        </authorList>
    </citation>
    <scope>NUCLEOTIDE SEQUENCE [LARGE SCALE GENOMIC DNA]</scope>
    <source>
        <strain evidence="2">cv. Chardonnay</strain>
        <tissue evidence="1">Leaf</tissue>
    </source>
</reference>
<name>A0A438IP85_VITVI</name>
<gene>
    <name evidence="1" type="ORF">CK203_026776</name>
</gene>
<organism evidence="1 2">
    <name type="scientific">Vitis vinifera</name>
    <name type="common">Grape</name>
    <dbReference type="NCBI Taxonomy" id="29760"/>
    <lineage>
        <taxon>Eukaryota</taxon>
        <taxon>Viridiplantae</taxon>
        <taxon>Streptophyta</taxon>
        <taxon>Embryophyta</taxon>
        <taxon>Tracheophyta</taxon>
        <taxon>Spermatophyta</taxon>
        <taxon>Magnoliopsida</taxon>
        <taxon>eudicotyledons</taxon>
        <taxon>Gunneridae</taxon>
        <taxon>Pentapetalae</taxon>
        <taxon>rosids</taxon>
        <taxon>Vitales</taxon>
        <taxon>Vitaceae</taxon>
        <taxon>Viteae</taxon>
        <taxon>Vitis</taxon>
    </lineage>
</organism>
<accession>A0A438IP85</accession>
<sequence>MNFEAMRSKDSRRLKIPFSEEEISAALSNLCREKASRPNGFTIAFSQLCWDCREQGDFFKELVSFIEDLVPP</sequence>
<dbReference type="Proteomes" id="UP000288805">
    <property type="component" value="Unassembled WGS sequence"/>
</dbReference>